<evidence type="ECO:0000256" key="9">
    <source>
        <dbReference type="SAM" id="MobiDB-lite"/>
    </source>
</evidence>
<protein>
    <recommendedName>
        <fullName evidence="10">Homeobox domain-containing protein</fullName>
    </recommendedName>
</protein>
<feature type="domain" description="Homeobox" evidence="10">
    <location>
        <begin position="363"/>
        <end position="426"/>
    </location>
</feature>
<reference evidence="12" key="3">
    <citation type="journal article" date="2018" name="Plant J.">
        <title>The Sorghum bicolor reference genome: improved assembly, gene annotations, a transcriptome atlas, and signatures of genome organization.</title>
        <authorList>
            <person name="McCormick R.F."/>
            <person name="Truong S.K."/>
            <person name="Sreedasyam A."/>
            <person name="Jenkins J."/>
            <person name="Shu S."/>
            <person name="Sims D."/>
            <person name="Kennedy M."/>
            <person name="Amirebrahimi M."/>
            <person name="Weers B.D."/>
            <person name="McKinley B."/>
            <person name="Mattison A."/>
            <person name="Morishige D.T."/>
            <person name="Grimwood J."/>
            <person name="Schmutz J."/>
            <person name="Mullet J.E."/>
        </authorList>
    </citation>
    <scope>NUCLEOTIDE SEQUENCE [LARGE SCALE GENOMIC DNA]</scope>
    <source>
        <strain evidence="12">cv. BTx623</strain>
    </source>
</reference>
<evidence type="ECO:0000259" key="10">
    <source>
        <dbReference type="PROSITE" id="PS50071"/>
    </source>
</evidence>
<evidence type="ECO:0000256" key="4">
    <source>
        <dbReference type="ARBA" id="ARBA00023125"/>
    </source>
</evidence>
<feature type="compositionally biased region" description="Low complexity" evidence="9">
    <location>
        <begin position="69"/>
        <end position="82"/>
    </location>
</feature>
<dbReference type="InterPro" id="IPR006563">
    <property type="entry name" value="POX_dom"/>
</dbReference>
<keyword evidence="5 8" id="KW-0371">Homeobox</keyword>
<evidence type="ECO:0000313" key="11">
    <source>
        <dbReference type="EMBL" id="EES09309.1"/>
    </source>
</evidence>
<dbReference type="Gramene" id="EES08017">
    <property type="protein sequence ID" value="EES08017"/>
    <property type="gene ID" value="SORBI_3005G045200"/>
</dbReference>
<dbReference type="FunFam" id="1.10.10.60:FF:000117">
    <property type="entry name" value="BEL1-like homeodomain protein 9"/>
    <property type="match status" value="1"/>
</dbReference>
<evidence type="ECO:0000256" key="1">
    <source>
        <dbReference type="ARBA" id="ARBA00004123"/>
    </source>
</evidence>
<dbReference type="AlphaFoldDB" id="C5Y550"/>
<sequence length="690" mass="71661">MAAYYHGGAGTDIQASTDGLQTLYLMNPSYAGYADDGGASTAPGATNMMLLNSAVTTMTPASFAHHHQQQQSPSSAAHHQQQQHFVGIPLQAPPSGYNLWTPATVAADMSMSSPTQAQTPGGAAAGGVSAVLSLSSREAAPPPVTVAAVAGPGCTDEAGKYHLGVSATSQGQMVMSSKYLKAAQELLDEVVSVSKGVEDANKTTTKSLAAVKKKEDSEGVSGGGTEDGSGAKSGGSGAAEMSTAERQELQMKKSKLINMLDEVEQRYRQYHGQMQAVSSSFEAAAGAGSARTYTALALRTISRQFRCLRDAIASQVRAASRALGEDADAAVAAGGRTVGSRLRYIDHQLRQQRALQQLGMMQGGAWRPQRGLPERSVSILRAWLFEHFLHPYPKDSDKIMLAKQTGLTRSQVSNWFINARVRLWKPMVEEMYLEETKDQDGGGNDEGKSGGGGSKSGDTVDGVTPRADAMSSKSAVVRVGGGGGAAESASTNKGIHGSSLLELGGGGDHQQSHAGFYDDDEDDGDDAMGRRLKKARGDEPPAPAFHHVHDMAALHAQAAAAARQQHEEVSHRELLMKFMESGGGGGAGARDHHHHHDGGGYSLFAPGPYGQFAAEPAAFAFAGNGGVSLTLGLPHGAAGGSAAEQTASFLMGSTTAGADSGSHGAGAGGYDMNMQSTKSFAAQLMRDFVA</sequence>
<dbReference type="OrthoDB" id="10056939at2759"/>
<feature type="region of interest" description="Disordered" evidence="9">
    <location>
        <begin position="62"/>
        <end position="82"/>
    </location>
</feature>
<evidence type="ECO:0000256" key="6">
    <source>
        <dbReference type="ARBA" id="ARBA00023163"/>
    </source>
</evidence>
<dbReference type="Proteomes" id="UP000000768">
    <property type="component" value="Chromosome 5"/>
</dbReference>
<evidence type="ECO:0000256" key="3">
    <source>
        <dbReference type="ARBA" id="ARBA00023015"/>
    </source>
</evidence>
<dbReference type="InterPro" id="IPR050224">
    <property type="entry name" value="TALE_homeobox"/>
</dbReference>
<dbReference type="EMBL" id="CM000764">
    <property type="protein sequence ID" value="EES09309.1"/>
    <property type="molecule type" value="Genomic_DNA"/>
</dbReference>
<dbReference type="PROSITE" id="PS50071">
    <property type="entry name" value="HOMEOBOX_2"/>
    <property type="match status" value="1"/>
</dbReference>
<comment type="subcellular location">
    <subcellularLocation>
        <location evidence="1 8">Nucleus</location>
    </subcellularLocation>
</comment>
<accession>C5Y550</accession>
<feature type="compositionally biased region" description="Acidic residues" evidence="9">
    <location>
        <begin position="517"/>
        <end position="526"/>
    </location>
</feature>
<gene>
    <name evidence="11" type="ORF">SORBI_3005G045200</name>
</gene>
<keyword evidence="3" id="KW-0805">Transcription regulation</keyword>
<dbReference type="SUPFAM" id="SSF46689">
    <property type="entry name" value="Homeodomain-like"/>
    <property type="match status" value="1"/>
</dbReference>
<dbReference type="OMA" id="INPPTPH"/>
<proteinExistence type="inferred from homology"/>
<dbReference type="InterPro" id="IPR008422">
    <property type="entry name" value="KN_HD"/>
</dbReference>
<accession>C5Y546</accession>
<dbReference type="FunCoup" id="C5Y550">
    <property type="interactions" value="348"/>
</dbReference>
<evidence type="ECO:0000256" key="7">
    <source>
        <dbReference type="ARBA" id="ARBA00023242"/>
    </source>
</evidence>
<dbReference type="Gramene" id="OQU82915">
    <property type="protein sequence ID" value="OQU82915"/>
    <property type="gene ID" value="SORBI_3005G045200"/>
</dbReference>
<dbReference type="KEGG" id="sbi:8070661"/>
<dbReference type="GO" id="GO:0006355">
    <property type="term" value="P:regulation of DNA-templated transcription"/>
    <property type="evidence" value="ECO:0007669"/>
    <property type="project" value="InterPro"/>
</dbReference>
<evidence type="ECO:0000256" key="2">
    <source>
        <dbReference type="ARBA" id="ARBA00006454"/>
    </source>
</evidence>
<dbReference type="Gene3D" id="1.10.10.60">
    <property type="entry name" value="Homeodomain-like"/>
    <property type="match status" value="1"/>
</dbReference>
<dbReference type="STRING" id="4558.C5Y550"/>
<dbReference type="InterPro" id="IPR009057">
    <property type="entry name" value="Homeodomain-like_sf"/>
</dbReference>
<evidence type="ECO:0000256" key="8">
    <source>
        <dbReference type="PROSITE-ProRule" id="PRU00108"/>
    </source>
</evidence>
<evidence type="ECO:0000256" key="5">
    <source>
        <dbReference type="ARBA" id="ARBA00023155"/>
    </source>
</evidence>
<feature type="compositionally biased region" description="Basic and acidic residues" evidence="9">
    <location>
        <begin position="435"/>
        <end position="448"/>
    </location>
</feature>
<name>C5Y550_SORBI</name>
<evidence type="ECO:0000313" key="12">
    <source>
        <dbReference type="Proteomes" id="UP000000768"/>
    </source>
</evidence>
<dbReference type="SMART" id="SM00574">
    <property type="entry name" value="POX"/>
    <property type="match status" value="1"/>
</dbReference>
<dbReference type="CDD" id="cd00086">
    <property type="entry name" value="homeodomain"/>
    <property type="match status" value="1"/>
</dbReference>
<dbReference type="EMBL" id="CM000764">
    <property type="protein sequence ID" value="EES08017.2"/>
    <property type="molecule type" value="Genomic_DNA"/>
</dbReference>
<dbReference type="EMBL" id="CM000764">
    <property type="protein sequence ID" value="OQU82915.1"/>
    <property type="molecule type" value="Genomic_DNA"/>
</dbReference>
<reference evidence="11 12" key="1">
    <citation type="journal article" date="2009" name="Nature">
        <title>The Sorghum bicolor genome and the diversification of grasses.</title>
        <authorList>
            <person name="Paterson A.H."/>
            <person name="Bowers J.E."/>
            <person name="Bruggmann R."/>
            <person name="Dubchak I."/>
            <person name="Grimwood J."/>
            <person name="Gundlach H."/>
            <person name="Haberer G."/>
            <person name="Hellsten U."/>
            <person name="Mitros T."/>
            <person name="Poliakov A."/>
            <person name="Schmutz J."/>
            <person name="Spannagl M."/>
            <person name="Tang H."/>
            <person name="Wang X."/>
            <person name="Wicker T."/>
            <person name="Bharti A.K."/>
            <person name="Chapman J."/>
            <person name="Feltus F.A."/>
            <person name="Gowik U."/>
            <person name="Grigoriev I.V."/>
            <person name="Lyons E."/>
            <person name="Maher C.A."/>
            <person name="Martis M."/>
            <person name="Narechania A."/>
            <person name="Otillar R.P."/>
            <person name="Penning B.W."/>
            <person name="Salamov A.A."/>
            <person name="Wang Y."/>
            <person name="Zhang L."/>
            <person name="Carpita N.C."/>
            <person name="Freeling M."/>
            <person name="Gingle A.R."/>
            <person name="Hash C.T."/>
            <person name="Keller B."/>
            <person name="Klein P."/>
            <person name="Kresovich S."/>
            <person name="McCann M.C."/>
            <person name="Ming R."/>
            <person name="Peterson D.G."/>
            <person name="Mehboob-ur-Rahman"/>
            <person name="Ware D."/>
            <person name="Westhoff P."/>
            <person name="Mayer K.F."/>
            <person name="Messing J."/>
            <person name="Rokhsar D.S."/>
        </authorList>
    </citation>
    <scope>NUCLEOTIDE SEQUENCE [LARGE SCALE GENOMIC DNA]</scope>
    <source>
        <strain evidence="12">cv. BTx623</strain>
    </source>
</reference>
<reference evidence="11" key="2">
    <citation type="submission" date="2017-02" db="EMBL/GenBank/DDBJ databases">
        <title>WGS assembly of Sorghum bicolor.</title>
        <authorList>
            <person name="Paterson A."/>
            <person name="Mullet J."/>
            <person name="Bowers J."/>
            <person name="Bruggmann R."/>
            <person name="Dubchak I."/>
            <person name="Grimwood J."/>
            <person name="Gundlach H."/>
            <person name="Haberer G."/>
            <person name="Hellsten U."/>
            <person name="Mitros T."/>
            <person name="Poliakov A."/>
            <person name="Schmutz J."/>
            <person name="Spannagl M."/>
            <person name="Tang H."/>
            <person name="Wang X."/>
            <person name="Wicker T."/>
            <person name="Bharti A."/>
            <person name="Chapman J."/>
            <person name="Feltus F."/>
            <person name="Gowik U."/>
            <person name="Grigoriev I."/>
            <person name="Lyons E."/>
            <person name="Maher C."/>
            <person name="Martis M."/>
            <person name="Narechania A."/>
            <person name="Otillar R."/>
            <person name="Penning B."/>
            <person name="Salamov A."/>
            <person name="Wang Y."/>
            <person name="Zhang L."/>
            <person name="Carpita N."/>
            <person name="Freeling M."/>
            <person name="Gingle A."/>
            <person name="Hash C."/>
            <person name="Keller B."/>
            <person name="Klein P."/>
            <person name="Kresovich S."/>
            <person name="Mccann M."/>
            <person name="Ming R."/>
            <person name="Peterson D."/>
            <person name="Rahman M."/>
            <person name="Ware D."/>
            <person name="Westhoff P."/>
            <person name="Mayer K."/>
            <person name="Messing J."/>
            <person name="Sims D."/>
            <person name="Jenkins J."/>
            <person name="Shu S."/>
            <person name="Rokhsar D."/>
        </authorList>
    </citation>
    <scope>NUCLEOTIDE SEQUENCE</scope>
</reference>
<dbReference type="InterPro" id="IPR001356">
    <property type="entry name" value="HD"/>
</dbReference>
<dbReference type="GO" id="GO:0005634">
    <property type="term" value="C:nucleus"/>
    <property type="evidence" value="ECO:0000318"/>
    <property type="project" value="GO_Central"/>
</dbReference>
<feature type="DNA-binding region" description="Homeobox" evidence="8">
    <location>
        <begin position="365"/>
        <end position="427"/>
    </location>
</feature>
<dbReference type="Gramene" id="EES09309">
    <property type="protein sequence ID" value="EES09309"/>
    <property type="gene ID" value="SORBI_3005G045200"/>
</dbReference>
<dbReference type="PANTHER" id="PTHR11850">
    <property type="entry name" value="HOMEOBOX PROTEIN TRANSCRIPTION FACTORS"/>
    <property type="match status" value="1"/>
</dbReference>
<keyword evidence="6" id="KW-0804">Transcription</keyword>
<keyword evidence="4 8" id="KW-0238">DNA-binding</keyword>
<keyword evidence="7 8" id="KW-0539">Nucleus</keyword>
<dbReference type="GO" id="GO:0003677">
    <property type="term" value="F:DNA binding"/>
    <property type="evidence" value="ECO:0007669"/>
    <property type="project" value="UniProtKB-UniRule"/>
</dbReference>
<dbReference type="Pfam" id="PF05920">
    <property type="entry name" value="Homeobox_KN"/>
    <property type="match status" value="1"/>
</dbReference>
<dbReference type="InParanoid" id="C5Y550"/>
<dbReference type="eggNOG" id="KOG0773">
    <property type="taxonomic scope" value="Eukaryota"/>
</dbReference>
<dbReference type="HOGENOM" id="CLU_011058_4_0_1"/>
<organism evidence="11 12">
    <name type="scientific">Sorghum bicolor</name>
    <name type="common">Sorghum</name>
    <name type="synonym">Sorghum vulgare</name>
    <dbReference type="NCBI Taxonomy" id="4558"/>
    <lineage>
        <taxon>Eukaryota</taxon>
        <taxon>Viridiplantae</taxon>
        <taxon>Streptophyta</taxon>
        <taxon>Embryophyta</taxon>
        <taxon>Tracheophyta</taxon>
        <taxon>Spermatophyta</taxon>
        <taxon>Magnoliopsida</taxon>
        <taxon>Liliopsida</taxon>
        <taxon>Poales</taxon>
        <taxon>Poaceae</taxon>
        <taxon>PACMAD clade</taxon>
        <taxon>Panicoideae</taxon>
        <taxon>Andropogonodae</taxon>
        <taxon>Andropogoneae</taxon>
        <taxon>Sorghinae</taxon>
        <taxon>Sorghum</taxon>
    </lineage>
</organism>
<feature type="region of interest" description="Disordered" evidence="9">
    <location>
        <begin position="435"/>
        <end position="538"/>
    </location>
</feature>
<dbReference type="Pfam" id="PF07526">
    <property type="entry name" value="POX"/>
    <property type="match status" value="1"/>
</dbReference>
<keyword evidence="12" id="KW-1185">Reference proteome</keyword>
<feature type="region of interest" description="Disordered" evidence="9">
    <location>
        <begin position="209"/>
        <end position="245"/>
    </location>
</feature>
<feature type="compositionally biased region" description="Gly residues" evidence="9">
    <location>
        <begin position="220"/>
        <end position="237"/>
    </location>
</feature>
<comment type="similarity">
    <text evidence="2">Belongs to the TALE/BELL homeobox family.</text>
</comment>
<dbReference type="SMART" id="SM00389">
    <property type="entry name" value="HOX"/>
    <property type="match status" value="1"/>
</dbReference>